<feature type="transmembrane region" description="Helical" evidence="2">
    <location>
        <begin position="201"/>
        <end position="221"/>
    </location>
</feature>
<feature type="transmembrane region" description="Helical" evidence="2">
    <location>
        <begin position="1247"/>
        <end position="1269"/>
    </location>
</feature>
<feature type="transmembrane region" description="Helical" evidence="2">
    <location>
        <begin position="339"/>
        <end position="361"/>
    </location>
</feature>
<feature type="transmembrane region" description="Helical" evidence="2">
    <location>
        <begin position="473"/>
        <end position="496"/>
    </location>
</feature>
<feature type="transmembrane region" description="Helical" evidence="2">
    <location>
        <begin position="645"/>
        <end position="664"/>
    </location>
</feature>
<feature type="transmembrane region" description="Helical" evidence="2">
    <location>
        <begin position="367"/>
        <end position="387"/>
    </location>
</feature>
<evidence type="ECO:0000313" key="3">
    <source>
        <dbReference type="EMBL" id="UUI70192.1"/>
    </source>
</evidence>
<feature type="transmembrane region" description="Helical" evidence="2">
    <location>
        <begin position="1436"/>
        <end position="1452"/>
    </location>
</feature>
<feature type="transmembrane region" description="Helical" evidence="2">
    <location>
        <begin position="928"/>
        <end position="949"/>
    </location>
</feature>
<reference evidence="3 4" key="1">
    <citation type="submission" date="2022-07" db="EMBL/GenBank/DDBJ databases">
        <title>Novel species in genus cellulomonas.</title>
        <authorList>
            <person name="Ye L."/>
        </authorList>
    </citation>
    <scope>NUCLEOTIDE SEQUENCE [LARGE SCALE GENOMIC DNA]</scope>
    <source>
        <strain evidence="4">zg-B89</strain>
    </source>
</reference>
<evidence type="ECO:0000256" key="2">
    <source>
        <dbReference type="SAM" id="Phobius"/>
    </source>
</evidence>
<dbReference type="InterPro" id="IPR058062">
    <property type="entry name" value="SCO7613_C"/>
</dbReference>
<feature type="region of interest" description="Disordered" evidence="1">
    <location>
        <begin position="73"/>
        <end position="105"/>
    </location>
</feature>
<feature type="transmembrane region" description="Helical" evidence="2">
    <location>
        <begin position="768"/>
        <end position="794"/>
    </location>
</feature>
<feature type="transmembrane region" description="Helical" evidence="2">
    <location>
        <begin position="955"/>
        <end position="974"/>
    </location>
</feature>
<feature type="transmembrane region" description="Helical" evidence="2">
    <location>
        <begin position="876"/>
        <end position="892"/>
    </location>
</feature>
<feature type="transmembrane region" description="Helical" evidence="2">
    <location>
        <begin position="1459"/>
        <end position="1482"/>
    </location>
</feature>
<feature type="transmembrane region" description="Helical" evidence="2">
    <location>
        <begin position="734"/>
        <end position="756"/>
    </location>
</feature>
<protein>
    <recommendedName>
        <fullName evidence="5">DUF2157 domain-containing protein</fullName>
    </recommendedName>
</protein>
<keyword evidence="2" id="KW-1133">Transmembrane helix</keyword>
<dbReference type="RefSeq" id="WP_227575502.1">
    <property type="nucleotide sequence ID" value="NZ_CP101987.1"/>
</dbReference>
<feature type="transmembrane region" description="Helical" evidence="2">
    <location>
        <begin position="986"/>
        <end position="1004"/>
    </location>
</feature>
<feature type="transmembrane region" description="Helical" evidence="2">
    <location>
        <begin position="1056"/>
        <end position="1076"/>
    </location>
</feature>
<accession>A0ABY5KM16</accession>
<dbReference type="EMBL" id="CP101987">
    <property type="protein sequence ID" value="UUI70192.1"/>
    <property type="molecule type" value="Genomic_DNA"/>
</dbReference>
<feature type="transmembrane region" description="Helical" evidence="2">
    <location>
        <begin position="1124"/>
        <end position="1150"/>
    </location>
</feature>
<feature type="transmembrane region" description="Helical" evidence="2">
    <location>
        <begin position="1162"/>
        <end position="1179"/>
    </location>
</feature>
<name>A0ABY5KM16_9CELL</name>
<feature type="transmembrane region" description="Helical" evidence="2">
    <location>
        <begin position="441"/>
        <end position="461"/>
    </location>
</feature>
<feature type="transmembrane region" description="Helical" evidence="2">
    <location>
        <begin position="542"/>
        <end position="561"/>
    </location>
</feature>
<feature type="transmembrane region" description="Helical" evidence="2">
    <location>
        <begin position="174"/>
        <end position="195"/>
    </location>
</feature>
<organism evidence="3 4">
    <name type="scientific">Cellulomonas xiejunii</name>
    <dbReference type="NCBI Taxonomy" id="2968083"/>
    <lineage>
        <taxon>Bacteria</taxon>
        <taxon>Bacillati</taxon>
        <taxon>Actinomycetota</taxon>
        <taxon>Actinomycetes</taxon>
        <taxon>Micrococcales</taxon>
        <taxon>Cellulomonadaceae</taxon>
        <taxon>Cellulomonas</taxon>
    </lineage>
</organism>
<dbReference type="NCBIfam" id="NF047321">
    <property type="entry name" value="SCO7613_CTERM"/>
    <property type="match status" value="1"/>
</dbReference>
<feature type="transmembrane region" description="Helical" evidence="2">
    <location>
        <begin position="1186"/>
        <end position="1203"/>
    </location>
</feature>
<feature type="transmembrane region" description="Helical" evidence="2">
    <location>
        <begin position="1209"/>
        <end position="1226"/>
    </location>
</feature>
<gene>
    <name evidence="3" type="ORF">NP048_10170</name>
</gene>
<keyword evidence="4" id="KW-1185">Reference proteome</keyword>
<feature type="transmembrane region" description="Helical" evidence="2">
    <location>
        <begin position="1383"/>
        <end position="1400"/>
    </location>
</feature>
<keyword evidence="2" id="KW-0812">Transmembrane</keyword>
<feature type="transmembrane region" description="Helical" evidence="2">
    <location>
        <begin position="308"/>
        <end position="327"/>
    </location>
</feature>
<feature type="region of interest" description="Disordered" evidence="1">
    <location>
        <begin position="117"/>
        <end position="138"/>
    </location>
</feature>
<feature type="transmembrane region" description="Helical" evidence="2">
    <location>
        <begin position="413"/>
        <end position="435"/>
    </location>
</feature>
<feature type="transmembrane region" description="Helical" evidence="2">
    <location>
        <begin position="508"/>
        <end position="530"/>
    </location>
</feature>
<evidence type="ECO:0008006" key="5">
    <source>
        <dbReference type="Google" id="ProtNLM"/>
    </source>
</evidence>
<keyword evidence="2" id="KW-0472">Membrane</keyword>
<feature type="transmembrane region" description="Helical" evidence="2">
    <location>
        <begin position="1488"/>
        <end position="1505"/>
    </location>
</feature>
<feature type="transmembrane region" description="Helical" evidence="2">
    <location>
        <begin position="233"/>
        <end position="254"/>
    </location>
</feature>
<evidence type="ECO:0000256" key="1">
    <source>
        <dbReference type="SAM" id="MobiDB-lite"/>
    </source>
</evidence>
<feature type="transmembrane region" description="Helical" evidence="2">
    <location>
        <begin position="1359"/>
        <end position="1377"/>
    </location>
</feature>
<feature type="transmembrane region" description="Helical" evidence="2">
    <location>
        <begin position="260"/>
        <end position="278"/>
    </location>
</feature>
<feature type="transmembrane region" description="Helical" evidence="2">
    <location>
        <begin position="1024"/>
        <end position="1044"/>
    </location>
</feature>
<sequence length="1523" mass="149803">MPDHPDTLYTRTLRALQDTTACPACTATLRAGRCAACGLDVSGPDGALVWRDSQAVVRALTARQDRVAALRAVQTTGRGGRAWTPRVQPPTTHAPAALATPPAAAPRAHVPVVATPSAAGRPSATARPGPPASVPRTAPAGAAALVPIPVPAPTPAPAPAPAPAERRPWRVQTVLQVVGAALLVAASITFLVFAWDVMGLRGRAAVIGVGTLVVFALASWLRARRLPQGAEAVGALAVVLLLLDAWAVRATGVVSLGDGTGQAGVSALVCGALLTAWGVRSRLRAGAVAGAALVPLAPLAWLPAVPDAAAACALLLAGGVLTAARAVPPWCHGRAERTVMRIIAALLLPAAVVTATVGGVVHLTSGPWTYVALLAAAAVALAGQVAVEARTVALGSDAQPSWSTRGARVMRGVWAAAGAVTATAAAATALTAVVAPRTDGVTASQAAVVGACLVAAALVLVPRGRAWDTDVLAAERAALLGAAGAASWSVLVVVAWTGTRLAVGTPRAFVADAGTAAVGALVVAGALGLLTARRGERRTARAAAVAWRTVVVLVAVALPVLAATADVVLVAGQAVVLAGFLVADRRTGLGPVAARAGAVAAAVLAVLGAAPDAAWTAAALVLGAVLAVLARSWSHSPASGPASTVVAAGLLLAAGAVGGTATGLPPTTALALTVAPVAAALLARARVVGAAARGGAERDAALTAVVLALAVAWPSSAVVLGAPPRATGSDLSVLVTAAPLVTAAVALALVVVLLRWGRAWGAVPELPTGGYVVLGAAAAAPVAALTVATGHVALGLPGQASSLLVTTSGVVTAVCAPLLRPSGGDVARRAAEVSGTVVVAAGVAVATASGAGATAVTLLLAAVGAAACALARDRRWAWWVALGLATSAWWVLLGARDTTVVEPYTLPPALVVAAVGAWRVARRRDGGARLLAAGLALATLPTAVLPPVLEVGARWVDRGLLAAAAAVGVVGAALPLARRRPGAAEVLAGLGAVLLVVGPLARAATAAQIPTAAPTGPALPDGSILVEAWSWPAVLGLAACAAVVRSPRVRAVLDRTVPWALLAAATAPTLLAVLAAPSASAAVVRATVLAAAAATLTLVGGATGRRTSAPGAPAPASGTDGAPAGTGLTGLGLALTAAAVAGATSVLASHAPPVAVGTAQDLPLLVGGLVTLAAVALTARRGPVPLAWAAVGALALLPSALVRGADLRLLLWGATAAVLLALARIGRPPAPGTADPPAARRPGRLPAADVPWVLTGTALLVMVAGPWAAALGPGDTSHPASLLRVELVAALTWFVALHHARTWRSGPVGPALRATQVALLVLPCVLAVDVSALGTLRGVLVLAGGGALAWWARDQVGTWLGVGAASLATAALALRGGPEPADVPWTVLGLLVLALGVRQMHREPTSASWPTLGPPLGLALGAPLTGLVVAPVGWRVTALLVLGVVVVVAGAVRRWQAPLLLGAAAVLTTLVVVLSPLAAGALAAVDGWILLAVGGTLVLGLGVTYERRAQQAREAVRFVREMR</sequence>
<feature type="transmembrane region" description="Helical" evidence="2">
    <location>
        <begin position="700"/>
        <end position="722"/>
    </location>
</feature>
<feature type="transmembrane region" description="Helical" evidence="2">
    <location>
        <begin position="285"/>
        <end position="302"/>
    </location>
</feature>
<feature type="transmembrane region" description="Helical" evidence="2">
    <location>
        <begin position="615"/>
        <end position="633"/>
    </location>
</feature>
<feature type="transmembrane region" description="Helical" evidence="2">
    <location>
        <begin position="670"/>
        <end position="688"/>
    </location>
</feature>
<evidence type="ECO:0000313" key="4">
    <source>
        <dbReference type="Proteomes" id="UP001316384"/>
    </source>
</evidence>
<proteinExistence type="predicted"/>
<dbReference type="Proteomes" id="UP001316384">
    <property type="component" value="Chromosome"/>
</dbReference>
<feature type="compositionally biased region" description="Low complexity" evidence="1">
    <location>
        <begin position="89"/>
        <end position="105"/>
    </location>
</feature>
<feature type="transmembrane region" description="Helical" evidence="2">
    <location>
        <begin position="904"/>
        <end position="921"/>
    </location>
</feature>